<feature type="domain" description="DUF4253" evidence="2">
    <location>
        <begin position="165"/>
        <end position="278"/>
    </location>
</feature>
<proteinExistence type="predicted"/>
<dbReference type="Proteomes" id="UP001490365">
    <property type="component" value="Unassembled WGS sequence"/>
</dbReference>
<accession>A0ABV1T8B2</accession>
<gene>
    <name evidence="3" type="ORF">ABT211_02215</name>
</gene>
<dbReference type="RefSeq" id="WP_351954811.1">
    <property type="nucleotide sequence ID" value="NZ_JBEOZM010000001.1"/>
</dbReference>
<organism evidence="3 4">
    <name type="scientific">Streptomyces sp. 900105755</name>
    <dbReference type="NCBI Taxonomy" id="3154389"/>
    <lineage>
        <taxon>Bacteria</taxon>
        <taxon>Bacillati</taxon>
        <taxon>Actinomycetota</taxon>
        <taxon>Actinomycetes</taxon>
        <taxon>Kitasatosporales</taxon>
        <taxon>Streptomycetaceae</taxon>
        <taxon>Streptomyces</taxon>
    </lineage>
</organism>
<sequence>MRIGGEAGLEEMSRKLFGSSFGEMQSEEILTPDGLLLCGFRSDRADLIELWSKARSLHSETGLWPIISHDGPRTWEWFPEETRRGRRSVDHDEAGGSEGTPEGVIAELVDAVWKGEEGCSGYRTAFGGIDLAELVAKIEEVPTPADPRSENIRFMAGFMGKPEWLCLIPAENSWQLPVLLDAPDTPNWLGSSTHPSLTLADHASVLESWHRRFGAEVFYLGSRELGLTVTRPPTDPLIVAEMAIEHWSFCYDLDQIIGDIAKVGKLQVPADHWLFWWD</sequence>
<name>A0ABV1T8B2_9ACTN</name>
<evidence type="ECO:0000256" key="1">
    <source>
        <dbReference type="SAM" id="MobiDB-lite"/>
    </source>
</evidence>
<reference evidence="3 4" key="1">
    <citation type="submission" date="2024-06" db="EMBL/GenBank/DDBJ databases">
        <title>The Natural Products Discovery Center: Release of the First 8490 Sequenced Strains for Exploring Actinobacteria Biosynthetic Diversity.</title>
        <authorList>
            <person name="Kalkreuter E."/>
            <person name="Kautsar S.A."/>
            <person name="Yang D."/>
            <person name="Bader C.D."/>
            <person name="Teijaro C.N."/>
            <person name="Fluegel L."/>
            <person name="Davis C.M."/>
            <person name="Simpson J.R."/>
            <person name="Lauterbach L."/>
            <person name="Steele A.D."/>
            <person name="Gui C."/>
            <person name="Meng S."/>
            <person name="Li G."/>
            <person name="Viehrig K."/>
            <person name="Ye F."/>
            <person name="Su P."/>
            <person name="Kiefer A.F."/>
            <person name="Nichols A."/>
            <person name="Cepeda A.J."/>
            <person name="Yan W."/>
            <person name="Fan B."/>
            <person name="Jiang Y."/>
            <person name="Adhikari A."/>
            <person name="Zheng C.-J."/>
            <person name="Schuster L."/>
            <person name="Cowan T.M."/>
            <person name="Smanski M.J."/>
            <person name="Chevrette M.G."/>
            <person name="De Carvalho L.P.S."/>
            <person name="Shen B."/>
        </authorList>
    </citation>
    <scope>NUCLEOTIDE SEQUENCE [LARGE SCALE GENOMIC DNA]</scope>
    <source>
        <strain evidence="3 4">NPDC001694</strain>
    </source>
</reference>
<dbReference type="Pfam" id="PF14062">
    <property type="entry name" value="DUF4253"/>
    <property type="match status" value="1"/>
</dbReference>
<feature type="compositionally biased region" description="Basic and acidic residues" evidence="1">
    <location>
        <begin position="82"/>
        <end position="94"/>
    </location>
</feature>
<protein>
    <submittedName>
        <fullName evidence="3">DUF4253 domain-containing protein</fullName>
    </submittedName>
</protein>
<evidence type="ECO:0000259" key="2">
    <source>
        <dbReference type="Pfam" id="PF14062"/>
    </source>
</evidence>
<feature type="region of interest" description="Disordered" evidence="1">
    <location>
        <begin position="82"/>
        <end position="101"/>
    </location>
</feature>
<dbReference type="EMBL" id="JBEOZM010000001">
    <property type="protein sequence ID" value="MER6266105.1"/>
    <property type="molecule type" value="Genomic_DNA"/>
</dbReference>
<evidence type="ECO:0000313" key="3">
    <source>
        <dbReference type="EMBL" id="MER6266105.1"/>
    </source>
</evidence>
<evidence type="ECO:0000313" key="4">
    <source>
        <dbReference type="Proteomes" id="UP001490365"/>
    </source>
</evidence>
<dbReference type="InterPro" id="IPR025349">
    <property type="entry name" value="DUF4253"/>
</dbReference>
<comment type="caution">
    <text evidence="3">The sequence shown here is derived from an EMBL/GenBank/DDBJ whole genome shotgun (WGS) entry which is preliminary data.</text>
</comment>
<keyword evidence="4" id="KW-1185">Reference proteome</keyword>